<feature type="compositionally biased region" description="Acidic residues" evidence="1">
    <location>
        <begin position="1100"/>
        <end position="1114"/>
    </location>
</feature>
<dbReference type="Ensembl" id="ENSDLAT00005080440.1">
    <property type="protein sequence ID" value="ENSDLAP00005073110.1"/>
    <property type="gene ID" value="ENSDLAG00005029860.1"/>
</dbReference>
<dbReference type="AlphaFoldDB" id="A0A8P4KKE4"/>
<feature type="region of interest" description="Disordered" evidence="1">
    <location>
        <begin position="247"/>
        <end position="266"/>
    </location>
</feature>
<proteinExistence type="predicted"/>
<dbReference type="CDD" id="cd08725">
    <property type="entry name" value="RGS_RGS22_4"/>
    <property type="match status" value="1"/>
</dbReference>
<keyword evidence="2" id="KW-0732">Signal</keyword>
<organism evidence="4 5">
    <name type="scientific">Dicentrarchus labrax</name>
    <name type="common">European seabass</name>
    <name type="synonym">Morone labrax</name>
    <dbReference type="NCBI Taxonomy" id="13489"/>
    <lineage>
        <taxon>Eukaryota</taxon>
        <taxon>Metazoa</taxon>
        <taxon>Chordata</taxon>
        <taxon>Craniata</taxon>
        <taxon>Vertebrata</taxon>
        <taxon>Euteleostomi</taxon>
        <taxon>Actinopterygii</taxon>
        <taxon>Neopterygii</taxon>
        <taxon>Teleostei</taxon>
        <taxon>Neoteleostei</taxon>
        <taxon>Acanthomorphata</taxon>
        <taxon>Eupercaria</taxon>
        <taxon>Moronidae</taxon>
        <taxon>Dicentrarchus</taxon>
    </lineage>
</organism>
<dbReference type="GO" id="GO:0005634">
    <property type="term" value="C:nucleus"/>
    <property type="evidence" value="ECO:0007669"/>
    <property type="project" value="TreeGrafter"/>
</dbReference>
<sequence>MVLRVMFVFFVSMQESTLASDYVLAHYFNDFLSLPSFPESLLYNQETGLFEVVSGAAEFVSSRIKSILRCSKALLTGDPTALARTPLVDNRYPVCFLDREQGIQWIMKERLPFFLRSDCYSEYKLAKLLFQWDRNLCIQRRKGSSGRTTLSAPQLRFSSQFDKEHNSLKVLTCSQSQNNISAKQGSVKIHNVTCLPFGQKQPINTKCSESHRCFSSLSEQPCTHYSLSSSSSFSKLKCEKTQELQSSHTQMSPYVTAPSAGSSEEPHLRESRIQNYESSELQLEYLAAEVVEQVLNNALNVMDSQSQANTSDCFSKPGDQTNCTSTDRFCECRVYQHADGDRERLEGKKEKVQEGKRGSGVEEKTQWFTKNGKVGSRGTDQENALDICCHGNCCHGNRLGLDGFKEFLRGTPGEKLLSLWIDIERLKATQNRERKNRYLVLIRSWYLLSSSQRSLNVELLSRLGLTTSPCWTEEKLCSVQPFLTESLLYYWAPRFWTSQSVQEDRDDSPHLGQWTKWCDSPLSGIHGSMTLPPLCPDSCLPKTPHTVHTQLYSSKSQMLGSRGVEKMFQALCVDSCAGLYLTNFCEQSGNKLWENAVNFWTDLQHYHELFYQDGLDPYRVQREAQLLYSTYLFSSARRSIGVDEEIRREVYDRMMPAFEELFDKVEEHTLNILLEPWTLLVSRDKESFQKVCVQEEVRCIDSQEYRELQSLYEESERRLKQVEQCGSMLFPSPFTLSTPLLKGPQTPDSWSRVSPNYRGYRLGSLLRHRHEIGHFMSFLQNQDASIHLMCWLDLEQYRRTSQKDRVVRQERSSHIATKYLNRKYFFGSDSPATTEQQNDILRLAGGLERLKIECLSNPVIVEIQDVVRSHIEKKWLPLFLSTAEFTERQKHQPKPQAADRLSQHVYRRRRTRREAGKAEGLWMSSSKEILLFRRILLNPVTCTQFQHFVSLKGDFLENDVLFWLEVQRYKDLCHSHSDEATIQQKISTIINCFIDSSMPPALQIDIPPEQAQHILEKRQELGPYIFREAQMSVFSELLKFWPEFQELSSSVQEEQLLPLLKEKRIKHTARVRRQRRKEEEKDERRRTQEDVERPESSFREEEETDDEDEVEEEQEQRSGKKQSRTQSRVLLTPTQPI</sequence>
<evidence type="ECO:0000313" key="4">
    <source>
        <dbReference type="Ensembl" id="ENSDLAP00005073110.1"/>
    </source>
</evidence>
<dbReference type="SMART" id="SM00315">
    <property type="entry name" value="RGS"/>
    <property type="match status" value="1"/>
</dbReference>
<dbReference type="InterPro" id="IPR048074">
    <property type="entry name" value="RGS22_RGS_fourth"/>
</dbReference>
<name>A0A8P4KKE4_DICLA</name>
<protein>
    <submittedName>
        <fullName evidence="4">Regulator of G protein signaling 22</fullName>
    </submittedName>
</protein>
<dbReference type="PROSITE" id="PS50132">
    <property type="entry name" value="RGS"/>
    <property type="match status" value="4"/>
</dbReference>
<reference evidence="4" key="2">
    <citation type="submission" date="2025-09" db="UniProtKB">
        <authorList>
            <consortium name="Ensembl"/>
        </authorList>
    </citation>
    <scope>IDENTIFICATION</scope>
</reference>
<dbReference type="InterPro" id="IPR016137">
    <property type="entry name" value="RGS"/>
</dbReference>
<dbReference type="PANTHER" id="PTHR46583">
    <property type="entry name" value="REGULATOR OF G-PROTEIN SIGNALING 22"/>
    <property type="match status" value="1"/>
</dbReference>
<dbReference type="Proteomes" id="UP000694389">
    <property type="component" value="Unassembled WGS sequence"/>
</dbReference>
<evidence type="ECO:0000259" key="3">
    <source>
        <dbReference type="PROSITE" id="PS50132"/>
    </source>
</evidence>
<dbReference type="GeneTree" id="ENSGT00500000044936"/>
<evidence type="ECO:0000256" key="2">
    <source>
        <dbReference type="SAM" id="SignalP"/>
    </source>
</evidence>
<dbReference type="GO" id="GO:0009966">
    <property type="term" value="P:regulation of signal transduction"/>
    <property type="evidence" value="ECO:0007669"/>
    <property type="project" value="InterPro"/>
</dbReference>
<dbReference type="InterPro" id="IPR044926">
    <property type="entry name" value="RGS_subdomain_2"/>
</dbReference>
<feature type="domain" description="RGS" evidence="3">
    <location>
        <begin position="397"/>
        <end position="447"/>
    </location>
</feature>
<feature type="domain" description="RGS" evidence="3">
    <location>
        <begin position="567"/>
        <end position="673"/>
    </location>
</feature>
<feature type="region of interest" description="Disordered" evidence="1">
    <location>
        <begin position="1068"/>
        <end position="1137"/>
    </location>
</feature>
<feature type="compositionally biased region" description="Polar residues" evidence="1">
    <location>
        <begin position="1124"/>
        <end position="1137"/>
    </location>
</feature>
<dbReference type="InterPro" id="IPR042651">
    <property type="entry name" value="Rgs22"/>
</dbReference>
<dbReference type="Pfam" id="PF00615">
    <property type="entry name" value="RGS"/>
    <property type="match status" value="2"/>
</dbReference>
<feature type="domain" description="RGS" evidence="3">
    <location>
        <begin position="761"/>
        <end position="887"/>
    </location>
</feature>
<evidence type="ECO:0000256" key="1">
    <source>
        <dbReference type="SAM" id="MobiDB-lite"/>
    </source>
</evidence>
<feature type="signal peptide" evidence="2">
    <location>
        <begin position="1"/>
        <end position="19"/>
    </location>
</feature>
<dbReference type="SUPFAM" id="SSF48097">
    <property type="entry name" value="Regulator of G-protein signaling, RGS"/>
    <property type="match status" value="4"/>
</dbReference>
<dbReference type="PANTHER" id="PTHR46583:SF1">
    <property type="entry name" value="REGULATOR OF G-PROTEIN SIGNALING 22"/>
    <property type="match status" value="1"/>
</dbReference>
<evidence type="ECO:0000313" key="5">
    <source>
        <dbReference type="Proteomes" id="UP000694389"/>
    </source>
</evidence>
<keyword evidence="5" id="KW-1185">Reference proteome</keyword>
<accession>A0A8P4KKE4</accession>
<reference evidence="4" key="1">
    <citation type="submission" date="2025-08" db="UniProtKB">
        <authorList>
            <consortium name="Ensembl"/>
        </authorList>
    </citation>
    <scope>IDENTIFICATION</scope>
</reference>
<feature type="chain" id="PRO_5035768655" evidence="2">
    <location>
        <begin position="20"/>
        <end position="1137"/>
    </location>
</feature>
<dbReference type="GO" id="GO:0001965">
    <property type="term" value="F:G-protein alpha-subunit binding"/>
    <property type="evidence" value="ECO:0007669"/>
    <property type="project" value="InterPro"/>
</dbReference>
<dbReference type="Gene3D" id="1.10.167.10">
    <property type="entry name" value="Regulator of G-protein Signalling 4, domain 2"/>
    <property type="match status" value="4"/>
</dbReference>
<dbReference type="InterPro" id="IPR036305">
    <property type="entry name" value="RGS_sf"/>
</dbReference>
<feature type="compositionally biased region" description="Basic and acidic residues" evidence="1">
    <location>
        <begin position="1076"/>
        <end position="1099"/>
    </location>
</feature>
<dbReference type="GO" id="GO:0005737">
    <property type="term" value="C:cytoplasm"/>
    <property type="evidence" value="ECO:0007669"/>
    <property type="project" value="TreeGrafter"/>
</dbReference>
<feature type="domain" description="RGS" evidence="3">
    <location>
        <begin position="931"/>
        <end position="1037"/>
    </location>
</feature>